<keyword evidence="1" id="KW-0732">Signal</keyword>
<reference evidence="3" key="1">
    <citation type="journal article" date="2014" name="Int. J. Syst. Evol. Microbiol.">
        <title>Complete genome sequence of Corynebacterium casei LMG S-19264T (=DSM 44701T), isolated from a smear-ripened cheese.</title>
        <authorList>
            <consortium name="US DOE Joint Genome Institute (JGI-PGF)"/>
            <person name="Walter F."/>
            <person name="Albersmeier A."/>
            <person name="Kalinowski J."/>
            <person name="Ruckert C."/>
        </authorList>
    </citation>
    <scope>NUCLEOTIDE SEQUENCE</scope>
    <source>
        <strain evidence="3">CGMCC 1.15330</strain>
    </source>
</reference>
<keyword evidence="4" id="KW-1185">Reference proteome</keyword>
<feature type="domain" description="Serine aminopeptidase S33" evidence="2">
    <location>
        <begin position="228"/>
        <end position="460"/>
    </location>
</feature>
<dbReference type="Gene3D" id="2.60.120.260">
    <property type="entry name" value="Galactose-binding domain-like"/>
    <property type="match status" value="1"/>
</dbReference>
<evidence type="ECO:0000313" key="4">
    <source>
        <dbReference type="Proteomes" id="UP000623067"/>
    </source>
</evidence>
<dbReference type="InterPro" id="IPR029058">
    <property type="entry name" value="AB_hydrolase_fold"/>
</dbReference>
<evidence type="ECO:0000259" key="2">
    <source>
        <dbReference type="Pfam" id="PF12146"/>
    </source>
</evidence>
<dbReference type="EMBL" id="BMIH01000002">
    <property type="protein sequence ID" value="GGB30178.1"/>
    <property type="molecule type" value="Genomic_DNA"/>
</dbReference>
<dbReference type="PANTHER" id="PTHR43265">
    <property type="entry name" value="ESTERASE ESTD"/>
    <property type="match status" value="1"/>
</dbReference>
<organism evidence="3 4">
    <name type="scientific">Sphingomonas metalli</name>
    <dbReference type="NCBI Taxonomy" id="1779358"/>
    <lineage>
        <taxon>Bacteria</taxon>
        <taxon>Pseudomonadati</taxon>
        <taxon>Pseudomonadota</taxon>
        <taxon>Alphaproteobacteria</taxon>
        <taxon>Sphingomonadales</taxon>
        <taxon>Sphingomonadaceae</taxon>
        <taxon>Sphingomonas</taxon>
    </lineage>
</organism>
<dbReference type="Proteomes" id="UP000623067">
    <property type="component" value="Unassembled WGS sequence"/>
</dbReference>
<dbReference type="SUPFAM" id="SSF49785">
    <property type="entry name" value="Galactose-binding domain-like"/>
    <property type="match status" value="1"/>
</dbReference>
<gene>
    <name evidence="3" type="ORF">GCM10011380_19560</name>
</gene>
<dbReference type="InterPro" id="IPR022742">
    <property type="entry name" value="Hydrolase_4"/>
</dbReference>
<evidence type="ECO:0000256" key="1">
    <source>
        <dbReference type="SAM" id="SignalP"/>
    </source>
</evidence>
<dbReference type="Gene3D" id="3.40.50.1820">
    <property type="entry name" value="alpha/beta hydrolase"/>
    <property type="match status" value="1"/>
</dbReference>
<dbReference type="RefSeq" id="WP_188658567.1">
    <property type="nucleotide sequence ID" value="NZ_BMIH01000002.1"/>
</dbReference>
<comment type="caution">
    <text evidence="3">The sequence shown here is derived from an EMBL/GenBank/DDBJ whole genome shotgun (WGS) entry which is preliminary data.</text>
</comment>
<dbReference type="PANTHER" id="PTHR43265:SF1">
    <property type="entry name" value="ESTERASE ESTD"/>
    <property type="match status" value="1"/>
</dbReference>
<dbReference type="AlphaFoldDB" id="A0A916WTW2"/>
<reference evidence="3" key="2">
    <citation type="submission" date="2020-09" db="EMBL/GenBank/DDBJ databases">
        <authorList>
            <person name="Sun Q."/>
            <person name="Zhou Y."/>
        </authorList>
    </citation>
    <scope>NUCLEOTIDE SEQUENCE</scope>
    <source>
        <strain evidence="3">CGMCC 1.15330</strain>
    </source>
</reference>
<dbReference type="SUPFAM" id="SSF53474">
    <property type="entry name" value="alpha/beta-Hydrolases"/>
    <property type="match status" value="1"/>
</dbReference>
<dbReference type="GO" id="GO:0052689">
    <property type="term" value="F:carboxylic ester hydrolase activity"/>
    <property type="evidence" value="ECO:0007669"/>
    <property type="project" value="TreeGrafter"/>
</dbReference>
<name>A0A916WTW2_9SPHN</name>
<feature type="signal peptide" evidence="1">
    <location>
        <begin position="1"/>
        <end position="24"/>
    </location>
</feature>
<proteinExistence type="predicted"/>
<sequence>MIVSANHHASFFALLALLPAPVLAQSSAIEVGRWQPYGARSTYQRDARVPGDGALRIEPRRAAGEVWSSGAGLVIPDPLRAGEHVSAVFWARAERPVRVTATMNGAAPAYTALTVSPIDLTPGWRRYTITGLAPKDLPARSQSLTVQTGQAAVAVSLGPVAFLPGEPDAASVRNAFAGFRARSVAHDVRISSDPGVVLAGTLRTPTGHGTGPFALAILIQGHGPNGRGGYGSLSDRLLADGIATLEYDKRGIGASTGVYEEDIAALTRDARAWVTAMRRRPQIDGRRIALVGHSQGGVIAPAVAASDPMIKAVVTLAGSVGDGLPYLRRAIHNQMIAAGLAEAVVAPVVDAAGTLLQARSDGEDAETIARLRAALTDRFVAAGFSRPRAEAALSMIDVREAWRAEEMRSASDLRALQIPVLAVFGSKDPLVIASDEAPEARRALAGNPRAKVVVLEGLSHWFQEGAQTGGAEEVPKLGANLGSPRAVSLAGDWLRAVLAPARGNHVRATSGAGRKFPAVATLDRRDR</sequence>
<dbReference type="InterPro" id="IPR053145">
    <property type="entry name" value="AB_hydrolase_Est10"/>
</dbReference>
<dbReference type="Pfam" id="PF12146">
    <property type="entry name" value="Hydrolase_4"/>
    <property type="match status" value="1"/>
</dbReference>
<accession>A0A916WTW2</accession>
<protein>
    <recommendedName>
        <fullName evidence="2">Serine aminopeptidase S33 domain-containing protein</fullName>
    </recommendedName>
</protein>
<feature type="chain" id="PRO_5037732228" description="Serine aminopeptidase S33 domain-containing protein" evidence="1">
    <location>
        <begin position="25"/>
        <end position="527"/>
    </location>
</feature>
<dbReference type="InterPro" id="IPR008979">
    <property type="entry name" value="Galactose-bd-like_sf"/>
</dbReference>
<evidence type="ECO:0000313" key="3">
    <source>
        <dbReference type="EMBL" id="GGB30178.1"/>
    </source>
</evidence>